<feature type="compositionally biased region" description="Basic and acidic residues" evidence="4">
    <location>
        <begin position="1109"/>
        <end position="1129"/>
    </location>
</feature>
<dbReference type="InterPro" id="IPR002182">
    <property type="entry name" value="NB-ARC"/>
</dbReference>
<keyword evidence="1" id="KW-0433">Leucine-rich repeat</keyword>
<name>W9QLS2_9ROSA</name>
<dbReference type="SUPFAM" id="SSF52058">
    <property type="entry name" value="L domain-like"/>
    <property type="match status" value="1"/>
</dbReference>
<dbReference type="PRINTS" id="PR00364">
    <property type="entry name" value="DISEASERSIST"/>
</dbReference>
<dbReference type="InterPro" id="IPR003591">
    <property type="entry name" value="Leu-rich_rpt_typical-subtyp"/>
</dbReference>
<dbReference type="GO" id="GO:0043531">
    <property type="term" value="F:ADP binding"/>
    <property type="evidence" value="ECO:0007669"/>
    <property type="project" value="InterPro"/>
</dbReference>
<protein>
    <submittedName>
        <fullName evidence="6">TMV resistance protein N</fullName>
    </submittedName>
</protein>
<dbReference type="SUPFAM" id="SSF52200">
    <property type="entry name" value="Toll/Interleukin receptor TIR domain"/>
    <property type="match status" value="1"/>
</dbReference>
<dbReference type="InterPro" id="IPR042197">
    <property type="entry name" value="Apaf_helical"/>
</dbReference>
<dbReference type="eggNOG" id="ENOG502QQJE">
    <property type="taxonomic scope" value="Eukaryota"/>
</dbReference>
<dbReference type="InterPro" id="IPR035897">
    <property type="entry name" value="Toll_tir_struct_dom_sf"/>
</dbReference>
<dbReference type="InterPro" id="IPR058192">
    <property type="entry name" value="WHD_ROQ1-like"/>
</dbReference>
<dbReference type="Pfam" id="PF01582">
    <property type="entry name" value="TIR"/>
    <property type="match status" value="1"/>
</dbReference>
<dbReference type="FunFam" id="3.40.50.10140:FF:000007">
    <property type="entry name" value="Disease resistance protein (TIR-NBS-LRR class)"/>
    <property type="match status" value="1"/>
</dbReference>
<feature type="region of interest" description="Disordered" evidence="4">
    <location>
        <begin position="1"/>
        <end position="36"/>
    </location>
</feature>
<dbReference type="Proteomes" id="UP000030645">
    <property type="component" value="Unassembled WGS sequence"/>
</dbReference>
<evidence type="ECO:0000313" key="6">
    <source>
        <dbReference type="EMBL" id="EXB30997.1"/>
    </source>
</evidence>
<evidence type="ECO:0000259" key="5">
    <source>
        <dbReference type="PROSITE" id="PS50104"/>
    </source>
</evidence>
<dbReference type="EMBL" id="KE343500">
    <property type="protein sequence ID" value="EXB30997.1"/>
    <property type="molecule type" value="Genomic_DNA"/>
</dbReference>
<dbReference type="SUPFAM" id="SSF52540">
    <property type="entry name" value="P-loop containing nucleoside triphosphate hydrolases"/>
    <property type="match status" value="1"/>
</dbReference>
<organism evidence="6 7">
    <name type="scientific">Morus notabilis</name>
    <dbReference type="NCBI Taxonomy" id="981085"/>
    <lineage>
        <taxon>Eukaryota</taxon>
        <taxon>Viridiplantae</taxon>
        <taxon>Streptophyta</taxon>
        <taxon>Embryophyta</taxon>
        <taxon>Tracheophyta</taxon>
        <taxon>Spermatophyta</taxon>
        <taxon>Magnoliopsida</taxon>
        <taxon>eudicotyledons</taxon>
        <taxon>Gunneridae</taxon>
        <taxon>Pentapetalae</taxon>
        <taxon>rosids</taxon>
        <taxon>fabids</taxon>
        <taxon>Rosales</taxon>
        <taxon>Moraceae</taxon>
        <taxon>Moreae</taxon>
        <taxon>Morus</taxon>
    </lineage>
</organism>
<dbReference type="STRING" id="981085.W9QLS2"/>
<dbReference type="InterPro" id="IPR027417">
    <property type="entry name" value="P-loop_NTPase"/>
</dbReference>
<dbReference type="Gene3D" id="3.40.50.300">
    <property type="entry name" value="P-loop containing nucleotide triphosphate hydrolases"/>
    <property type="match status" value="1"/>
</dbReference>
<dbReference type="SMART" id="SM00369">
    <property type="entry name" value="LRR_TYP"/>
    <property type="match status" value="3"/>
</dbReference>
<dbReference type="PANTHER" id="PTHR11017:SF271">
    <property type="entry name" value="DISEASE RESISTANCE PROTEIN (TIR-NBS-LRR CLASS) FAMILY"/>
    <property type="match status" value="1"/>
</dbReference>
<evidence type="ECO:0000256" key="4">
    <source>
        <dbReference type="SAM" id="MobiDB-lite"/>
    </source>
</evidence>
<dbReference type="GO" id="GO:0006952">
    <property type="term" value="P:defense response"/>
    <property type="evidence" value="ECO:0007669"/>
    <property type="project" value="InterPro"/>
</dbReference>
<dbReference type="Gene3D" id="3.40.50.10140">
    <property type="entry name" value="Toll/interleukin-1 receptor homology (TIR) domain"/>
    <property type="match status" value="1"/>
</dbReference>
<evidence type="ECO:0000256" key="3">
    <source>
        <dbReference type="ARBA" id="ARBA00023027"/>
    </source>
</evidence>
<dbReference type="InterPro" id="IPR044974">
    <property type="entry name" value="Disease_R_plants"/>
</dbReference>
<sequence length="1129" mass="127799">MDSSSSSSSSPSSPSPSSPSSSSSPPSSPSSSSSSNARTYDVFLSFRGEDTRKTFTGHLYSALTDAGVNAFIDDRELPKGENIPEELVRAIQGSRISVVVFSRNYADSSWCLEELVKIMECRRTVRQMMIPVFYDVDPSDVRKQTGIFSKSFEKHEKWFLSDSEKVLRWRSALTEAANLSGWDLRNTADGHEAKFIKKITEEILRQLKNTYLFEALYPVGIDSRVRVMTSLLNISEEDEVRMVGILGMGGMGKTTIAKAIYNRLYDSFEGRCFLGNVRETWNRPNCEVSLQEQLLSDILKRKVKLNNPDRGIMEIKDRLCRMRILLVVDNIDDADQLKAVAGSRDWFGFGSRIIITTRNMRWHAFRRSFPDKDYVQLSGNVAAYCGGLPLALEVLGSFLFGRSIPEWENAIKKLERIPHNKIQEKLKISYEALTDETIQEMFLDISCFFVGMDRNYVLQILDGCGFFAEIGISVLLQRCLVTINEENKLTMHGLLRDMGRDIVRKESPKELGKRSRLWHQEDVIDVLTKETGTQKIEGLSLKRERHNIVGFNTQAFAIMQGLRLLQLYYVKLNGSYEYLSKELRWLCWHGFPMKFIPNEFYLGNLVALNMKYSNLKNVWKNPKLLEKMKILNLSHSHYLTRTPDFSKLPNLSQLILKDCRSLYEVHHSIGYLDKLVLVNLKDCKILKSLPKDFYKLRSLETLILSGCSQFENLDEDLGEMLSLATLDADNTAIRNVPFTIVRLMNLRHLSLCGLKASPSKPFYSLIWSWLMGRKNSNPTSFLPPSLQGLSSLTTLSLTDCHLADDAIPKDIGTSLPSLVILKLQNNKFSRLPSSFGRLSNLKDLRLDNCTMLQSIPNLPASLEAFYATNCTSLENLPNMSKMSNMQILSLANCHKLVASLDMDNLLKLAITLQRERCNSISTSFSDSILQECKESGGFCVLPGNIIPEWFTHSKEGSIVCIEVPQLVGCNVVALVVCTVYSSFPTSGMISLDLPTISVITNTKGGEPTRMTITTDIVISEEDNIWLGYFSNDTFKLEGGDMVNISFDFGVRATVKKTGVHFLWDKCDDSIKYISRANGYTTVLGDDDDVAKHEARIRAKRLRADEEEVAPSHRWSDEHNNNCKRMKVER</sequence>
<proteinExistence type="predicted"/>
<dbReference type="PROSITE" id="PS50104">
    <property type="entry name" value="TIR"/>
    <property type="match status" value="1"/>
</dbReference>
<evidence type="ECO:0000256" key="1">
    <source>
        <dbReference type="ARBA" id="ARBA00022614"/>
    </source>
</evidence>
<dbReference type="Gene3D" id="3.80.10.10">
    <property type="entry name" value="Ribonuclease Inhibitor"/>
    <property type="match status" value="2"/>
</dbReference>
<evidence type="ECO:0000256" key="2">
    <source>
        <dbReference type="ARBA" id="ARBA00022737"/>
    </source>
</evidence>
<keyword evidence="3" id="KW-0520">NAD</keyword>
<dbReference type="PANTHER" id="PTHR11017">
    <property type="entry name" value="LEUCINE-RICH REPEAT-CONTAINING PROTEIN"/>
    <property type="match status" value="1"/>
</dbReference>
<feature type="compositionally biased region" description="Low complexity" evidence="4">
    <location>
        <begin position="18"/>
        <end position="35"/>
    </location>
</feature>
<gene>
    <name evidence="6" type="ORF">L484_016858</name>
</gene>
<dbReference type="InterPro" id="IPR000157">
    <property type="entry name" value="TIR_dom"/>
</dbReference>
<dbReference type="SMART" id="SM00255">
    <property type="entry name" value="TIR"/>
    <property type="match status" value="1"/>
</dbReference>
<feature type="domain" description="TIR" evidence="5">
    <location>
        <begin position="38"/>
        <end position="207"/>
    </location>
</feature>
<dbReference type="GO" id="GO:0007165">
    <property type="term" value="P:signal transduction"/>
    <property type="evidence" value="ECO:0007669"/>
    <property type="project" value="InterPro"/>
</dbReference>
<accession>W9QLS2</accession>
<feature type="region of interest" description="Disordered" evidence="4">
    <location>
        <begin position="1107"/>
        <end position="1129"/>
    </location>
</feature>
<feature type="compositionally biased region" description="Low complexity" evidence="4">
    <location>
        <begin position="1"/>
        <end position="12"/>
    </location>
</feature>
<keyword evidence="2" id="KW-0677">Repeat</keyword>
<dbReference type="Gene3D" id="1.10.8.430">
    <property type="entry name" value="Helical domain of apoptotic protease-activating factors"/>
    <property type="match status" value="1"/>
</dbReference>
<reference evidence="7" key="1">
    <citation type="submission" date="2013-01" db="EMBL/GenBank/DDBJ databases">
        <title>Draft Genome Sequence of a Mulberry Tree, Morus notabilis C.K. Schneid.</title>
        <authorList>
            <person name="He N."/>
            <person name="Zhao S."/>
        </authorList>
    </citation>
    <scope>NUCLEOTIDE SEQUENCE</scope>
</reference>
<keyword evidence="7" id="KW-1185">Reference proteome</keyword>
<dbReference type="InterPro" id="IPR032675">
    <property type="entry name" value="LRR_dom_sf"/>
</dbReference>
<evidence type="ECO:0000313" key="7">
    <source>
        <dbReference type="Proteomes" id="UP000030645"/>
    </source>
</evidence>
<dbReference type="Pfam" id="PF00931">
    <property type="entry name" value="NB-ARC"/>
    <property type="match status" value="1"/>
</dbReference>
<dbReference type="Pfam" id="PF23282">
    <property type="entry name" value="WHD_ROQ1"/>
    <property type="match status" value="1"/>
</dbReference>
<dbReference type="AlphaFoldDB" id="W9QLS2"/>